<dbReference type="SUPFAM" id="SSF54565">
    <property type="entry name" value="Ribosomal protein S16"/>
    <property type="match status" value="1"/>
</dbReference>
<dbReference type="GO" id="GO:0015935">
    <property type="term" value="C:small ribosomal subunit"/>
    <property type="evidence" value="ECO:0007669"/>
    <property type="project" value="TreeGrafter"/>
</dbReference>
<dbReference type="GO" id="GO:0006412">
    <property type="term" value="P:translation"/>
    <property type="evidence" value="ECO:0007669"/>
    <property type="project" value="UniProtKB-UniRule"/>
</dbReference>
<evidence type="ECO:0000256" key="3">
    <source>
        <dbReference type="HAMAP-Rule" id="MF_00385"/>
    </source>
</evidence>
<dbReference type="Proteomes" id="UP000034536">
    <property type="component" value="Unassembled WGS sequence"/>
</dbReference>
<dbReference type="Pfam" id="PF00886">
    <property type="entry name" value="Ribosomal_S16"/>
    <property type="match status" value="1"/>
</dbReference>
<comment type="similarity">
    <text evidence="3">Belongs to the bacterial ribosomal protein bS16 family.</text>
</comment>
<proteinExistence type="inferred from homology"/>
<name>A0A0G0D0I1_9BACT</name>
<dbReference type="GO" id="GO:0005737">
    <property type="term" value="C:cytoplasm"/>
    <property type="evidence" value="ECO:0007669"/>
    <property type="project" value="UniProtKB-ARBA"/>
</dbReference>
<evidence type="ECO:0000313" key="5">
    <source>
        <dbReference type="Proteomes" id="UP000034536"/>
    </source>
</evidence>
<keyword evidence="1 3" id="KW-0689">Ribosomal protein</keyword>
<dbReference type="Gene3D" id="3.30.1320.10">
    <property type="match status" value="1"/>
</dbReference>
<reference evidence="4 5" key="1">
    <citation type="journal article" date="2015" name="Nature">
        <title>rRNA introns, odd ribosomes, and small enigmatic genomes across a large radiation of phyla.</title>
        <authorList>
            <person name="Brown C.T."/>
            <person name="Hug L.A."/>
            <person name="Thomas B.C."/>
            <person name="Sharon I."/>
            <person name="Castelle C.J."/>
            <person name="Singh A."/>
            <person name="Wilkins M.J."/>
            <person name="Williams K.H."/>
            <person name="Banfield J.F."/>
        </authorList>
    </citation>
    <scope>NUCLEOTIDE SEQUENCE [LARGE SCALE GENOMIC DNA]</scope>
</reference>
<dbReference type="EMBL" id="LBQX01000013">
    <property type="protein sequence ID" value="KKP86833.1"/>
    <property type="molecule type" value="Genomic_DNA"/>
</dbReference>
<dbReference type="AlphaFoldDB" id="A0A0G0D0I1"/>
<keyword evidence="2 3" id="KW-0687">Ribonucleoprotein</keyword>
<dbReference type="GO" id="GO:0003735">
    <property type="term" value="F:structural constituent of ribosome"/>
    <property type="evidence" value="ECO:0007669"/>
    <property type="project" value="InterPro"/>
</dbReference>
<dbReference type="HAMAP" id="MF_00385">
    <property type="entry name" value="Ribosomal_bS16"/>
    <property type="match status" value="1"/>
</dbReference>
<dbReference type="InterPro" id="IPR023803">
    <property type="entry name" value="Ribosomal_bS16_dom_sf"/>
</dbReference>
<accession>A0A0G0D0I1</accession>
<dbReference type="InterPro" id="IPR000307">
    <property type="entry name" value="Ribosomal_bS16"/>
</dbReference>
<dbReference type="NCBIfam" id="TIGR00002">
    <property type="entry name" value="S16"/>
    <property type="match status" value="1"/>
</dbReference>
<protein>
    <recommendedName>
        <fullName evidence="3">Small ribosomal subunit protein bS16</fullName>
    </recommendedName>
</protein>
<evidence type="ECO:0000313" key="4">
    <source>
        <dbReference type="EMBL" id="KKP86833.1"/>
    </source>
</evidence>
<dbReference type="PANTHER" id="PTHR12919:SF20">
    <property type="entry name" value="SMALL RIBOSOMAL SUBUNIT PROTEIN BS16M"/>
    <property type="match status" value="1"/>
</dbReference>
<evidence type="ECO:0000256" key="2">
    <source>
        <dbReference type="ARBA" id="ARBA00023274"/>
    </source>
</evidence>
<sequence>MAVTLRLFKIGKKGYHTFKIVAVNRRYKADGDYIEALGSYNPNIDPVAFEIKKERFDYWANKGAIISEGLQKLLKNKNIRKKL</sequence>
<evidence type="ECO:0000256" key="1">
    <source>
        <dbReference type="ARBA" id="ARBA00022980"/>
    </source>
</evidence>
<organism evidence="4 5">
    <name type="scientific">Candidatus Roizmanbacteria bacterium GW2011_GWA2_35_8</name>
    <dbReference type="NCBI Taxonomy" id="1618479"/>
    <lineage>
        <taxon>Bacteria</taxon>
        <taxon>Candidatus Roizmaniibacteriota</taxon>
    </lineage>
</organism>
<comment type="caution">
    <text evidence="4">The sequence shown here is derived from an EMBL/GenBank/DDBJ whole genome shotgun (WGS) entry which is preliminary data.</text>
</comment>
<dbReference type="PANTHER" id="PTHR12919">
    <property type="entry name" value="30S RIBOSOMAL PROTEIN S16"/>
    <property type="match status" value="1"/>
</dbReference>
<gene>
    <name evidence="3" type="primary">rpsP</name>
    <name evidence="4" type="ORF">UR89_C0013G0021</name>
</gene>